<dbReference type="PANTHER" id="PTHR42689">
    <property type="entry name" value="ACETYL-COA ACYLTRANSFERASE FADA2 (3-KETOACYL-COA THIOLASE) (BETA-KETOTHIOLASE)-RELATED"/>
    <property type="match status" value="1"/>
</dbReference>
<dbReference type="InterPro" id="IPR050521">
    <property type="entry name" value="3-ketoacyl-CoA_Thiolase"/>
</dbReference>
<gene>
    <name evidence="8" type="ORF">STCU_00786</name>
</gene>
<evidence type="ECO:0000256" key="2">
    <source>
        <dbReference type="ARBA" id="ARBA00022679"/>
    </source>
</evidence>
<keyword evidence="3 5" id="KW-0012">Acyltransferase</keyword>
<evidence type="ECO:0000313" key="9">
    <source>
        <dbReference type="Proteomes" id="UP000015354"/>
    </source>
</evidence>
<organism evidence="8 9">
    <name type="scientific">Strigomonas culicis</name>
    <dbReference type="NCBI Taxonomy" id="28005"/>
    <lineage>
        <taxon>Eukaryota</taxon>
        <taxon>Discoba</taxon>
        <taxon>Euglenozoa</taxon>
        <taxon>Kinetoplastea</taxon>
        <taxon>Metakinetoplastina</taxon>
        <taxon>Trypanosomatida</taxon>
        <taxon>Trypanosomatidae</taxon>
        <taxon>Strigomonadinae</taxon>
        <taxon>Strigomonas</taxon>
    </lineage>
</organism>
<dbReference type="EMBL" id="ATMH01000786">
    <property type="protein sequence ID" value="EPY36037.1"/>
    <property type="molecule type" value="Genomic_DNA"/>
</dbReference>
<evidence type="ECO:0000259" key="7">
    <source>
        <dbReference type="Pfam" id="PF02803"/>
    </source>
</evidence>
<dbReference type="InterPro" id="IPR020617">
    <property type="entry name" value="Thiolase_C"/>
</dbReference>
<dbReference type="AlphaFoldDB" id="S9UYY0"/>
<evidence type="ECO:0000256" key="5">
    <source>
        <dbReference type="RuleBase" id="RU003557"/>
    </source>
</evidence>
<evidence type="ECO:0000313" key="8">
    <source>
        <dbReference type="EMBL" id="EPY36037.1"/>
    </source>
</evidence>
<keyword evidence="2 5" id="KW-0808">Transferase</keyword>
<dbReference type="InterPro" id="IPR020616">
    <property type="entry name" value="Thiolase_N"/>
</dbReference>
<proteinExistence type="inferred from homology"/>
<dbReference type="Proteomes" id="UP000015354">
    <property type="component" value="Unassembled WGS sequence"/>
</dbReference>
<evidence type="ECO:0000259" key="6">
    <source>
        <dbReference type="Pfam" id="PF00108"/>
    </source>
</evidence>
<feature type="domain" description="Thiolase N-terminal" evidence="6">
    <location>
        <begin position="13"/>
        <end position="287"/>
    </location>
</feature>
<keyword evidence="9" id="KW-1185">Reference proteome</keyword>
<comment type="similarity">
    <text evidence="1 5">Belongs to the thiolase-like superfamily. Thiolase family.</text>
</comment>
<dbReference type="Pfam" id="PF02803">
    <property type="entry name" value="Thiolase_C"/>
    <property type="match status" value="1"/>
</dbReference>
<dbReference type="GO" id="GO:0005829">
    <property type="term" value="C:cytosol"/>
    <property type="evidence" value="ECO:0007669"/>
    <property type="project" value="TreeGrafter"/>
</dbReference>
<dbReference type="OrthoDB" id="241374at2759"/>
<dbReference type="CDD" id="cd00751">
    <property type="entry name" value="thiolase"/>
    <property type="match status" value="1"/>
</dbReference>
<dbReference type="Pfam" id="PF00108">
    <property type="entry name" value="Thiolase_N"/>
    <property type="match status" value="1"/>
</dbReference>
<evidence type="ECO:0000256" key="4">
    <source>
        <dbReference type="PIRSR" id="PIRSR000429-1"/>
    </source>
</evidence>
<feature type="active site" description="Proton acceptor" evidence="4">
    <location>
        <position position="393"/>
    </location>
</feature>
<dbReference type="NCBIfam" id="TIGR01930">
    <property type="entry name" value="AcCoA-C-Actrans"/>
    <property type="match status" value="1"/>
</dbReference>
<dbReference type="InterPro" id="IPR016039">
    <property type="entry name" value="Thiolase-like"/>
</dbReference>
<protein>
    <submittedName>
        <fullName evidence="8">Acetyl-CoA acyltransferase</fullName>
    </submittedName>
</protein>
<feature type="active site" description="Acyl-thioester intermediate" evidence="4">
    <location>
        <position position="96"/>
    </location>
</feature>
<dbReference type="PANTHER" id="PTHR42689:SF1">
    <property type="entry name" value="ACETYL-COA ACYLTRANSFERASE FADA2 (3-KETOACYL-COA THIOLASE) (BETA-KETOTHIOLASE)-RELATED"/>
    <property type="match status" value="1"/>
</dbReference>
<sequence>MKSSSSLLRKKAVFITGARTPFAKSLGTLMKADTLHLATASVGGLLKNTSLDPREIDHIVWGNVVLQGNIPNCAREIVIDLHLPKRITANVTSMACASGLSAMAQAIMLIESGRAEVVIAGGSDSISNAEIPLPRTLTHGLMKAQRSGVKGFFSEAGFNLKKWLPTPPSIAERSTGKTMGWHGDLIAELNNISRADQEALALASHKNAAAAEANGYLKKEVVPVTFDQKGKITEVEKDDLIQYNTEKMKEKMPTLKPSFRKDKGTVTAATSSPLTDGASAMLLMSEEKAKKLGFATDVSVKSFHFSGIDPYPQLLLAPVLGWGPALKEAGLTAKDIDLFEIHEAFAAQVLGTIKCLHSPEFFEKFTGSSETVLKGEFDFSKLNVNGSSIALGHPFAATGGRIVTSLANELRRTGKRNGLVSICAAGGLVVWRCWSTFQQKK</sequence>
<evidence type="ECO:0000256" key="3">
    <source>
        <dbReference type="ARBA" id="ARBA00023315"/>
    </source>
</evidence>
<accession>S9UYY0</accession>
<name>S9UYY0_9TRYP</name>
<evidence type="ECO:0000256" key="1">
    <source>
        <dbReference type="ARBA" id="ARBA00010982"/>
    </source>
</evidence>
<dbReference type="GO" id="GO:0016747">
    <property type="term" value="F:acyltransferase activity, transferring groups other than amino-acyl groups"/>
    <property type="evidence" value="ECO:0007669"/>
    <property type="project" value="InterPro"/>
</dbReference>
<dbReference type="InterPro" id="IPR002155">
    <property type="entry name" value="Thiolase"/>
</dbReference>
<reference evidence="8 9" key="1">
    <citation type="journal article" date="2013" name="PLoS ONE">
        <title>Predicting the Proteins of Angomonas deanei, Strigomonas culicis and Their Respective Endosymbionts Reveals New Aspects of the Trypanosomatidae Family.</title>
        <authorList>
            <person name="Motta M.C."/>
            <person name="Martins A.C."/>
            <person name="de Souza S.S."/>
            <person name="Catta-Preta C.M."/>
            <person name="Silva R."/>
            <person name="Klein C.C."/>
            <person name="de Almeida L.G."/>
            <person name="de Lima Cunha O."/>
            <person name="Ciapina L.P."/>
            <person name="Brocchi M."/>
            <person name="Colabardini A.C."/>
            <person name="de Araujo Lima B."/>
            <person name="Machado C.R."/>
            <person name="de Almeida Soares C.M."/>
            <person name="Probst C.M."/>
            <person name="de Menezes C.B."/>
            <person name="Thompson C.E."/>
            <person name="Bartholomeu D.C."/>
            <person name="Gradia D.F."/>
            <person name="Pavoni D.P."/>
            <person name="Grisard E.C."/>
            <person name="Fantinatti-Garboggini F."/>
            <person name="Marchini F.K."/>
            <person name="Rodrigues-Luiz G.F."/>
            <person name="Wagner G."/>
            <person name="Goldman G.H."/>
            <person name="Fietto J.L."/>
            <person name="Elias M.C."/>
            <person name="Goldman M.H."/>
            <person name="Sagot M.F."/>
            <person name="Pereira M."/>
            <person name="Stoco P.H."/>
            <person name="de Mendonca-Neto R.P."/>
            <person name="Teixeira S.M."/>
            <person name="Maciel T.E."/>
            <person name="de Oliveira Mendes T.A."/>
            <person name="Urmenyi T.P."/>
            <person name="de Souza W."/>
            <person name="Schenkman S."/>
            <person name="de Vasconcelos A.T."/>
        </authorList>
    </citation>
    <scope>NUCLEOTIDE SEQUENCE [LARGE SCALE GENOMIC DNA]</scope>
</reference>
<dbReference type="PIRSF" id="PIRSF000429">
    <property type="entry name" value="Ac-CoA_Ac_transf"/>
    <property type="match status" value="1"/>
</dbReference>
<comment type="caution">
    <text evidence="8">The sequence shown here is derived from an EMBL/GenBank/DDBJ whole genome shotgun (WGS) entry which is preliminary data.</text>
</comment>
<feature type="active site" description="Proton acceptor" evidence="4">
    <location>
        <position position="423"/>
    </location>
</feature>
<feature type="domain" description="Thiolase C-terminal" evidence="7">
    <location>
        <begin position="299"/>
        <end position="427"/>
    </location>
</feature>
<dbReference type="SUPFAM" id="SSF53901">
    <property type="entry name" value="Thiolase-like"/>
    <property type="match status" value="2"/>
</dbReference>
<dbReference type="Gene3D" id="3.40.47.10">
    <property type="match status" value="1"/>
</dbReference>